<feature type="transmembrane region" description="Helical" evidence="4">
    <location>
        <begin position="36"/>
        <end position="57"/>
    </location>
</feature>
<dbReference type="AlphaFoldDB" id="A0A418QHF4"/>
<dbReference type="SUPFAM" id="SSF103473">
    <property type="entry name" value="MFS general substrate transporter"/>
    <property type="match status" value="1"/>
</dbReference>
<dbReference type="InterPro" id="IPR020846">
    <property type="entry name" value="MFS_dom"/>
</dbReference>
<reference evidence="6 7" key="1">
    <citation type="submission" date="2018-09" db="EMBL/GenBank/DDBJ databases">
        <authorList>
            <person name="Zeman M."/>
            <person name="Pardy F."/>
        </authorList>
    </citation>
    <scope>NUCLEOTIDE SEQUENCE [LARGE SCALE GENOMIC DNA]</scope>
    <source>
        <strain evidence="6 7">CCM 8852</strain>
    </source>
</reference>
<evidence type="ECO:0000256" key="2">
    <source>
        <dbReference type="ARBA" id="ARBA00022989"/>
    </source>
</evidence>
<dbReference type="InterPro" id="IPR011701">
    <property type="entry name" value="MFS"/>
</dbReference>
<dbReference type="PANTHER" id="PTHR23531:SF1">
    <property type="entry name" value="QUINOLENE RESISTANCE PROTEIN NORA"/>
    <property type="match status" value="1"/>
</dbReference>
<evidence type="ECO:0000256" key="1">
    <source>
        <dbReference type="ARBA" id="ARBA00022692"/>
    </source>
</evidence>
<dbReference type="Pfam" id="PF07690">
    <property type="entry name" value="MFS_1"/>
    <property type="match status" value="1"/>
</dbReference>
<keyword evidence="7" id="KW-1185">Reference proteome</keyword>
<comment type="caution">
    <text evidence="6">The sequence shown here is derived from an EMBL/GenBank/DDBJ whole genome shotgun (WGS) entry which is preliminary data.</text>
</comment>
<evidence type="ECO:0000256" key="4">
    <source>
        <dbReference type="SAM" id="Phobius"/>
    </source>
</evidence>
<feature type="non-terminal residue" evidence="6">
    <location>
        <position position="1"/>
    </location>
</feature>
<dbReference type="Gene3D" id="1.20.1250.20">
    <property type="entry name" value="MFS general substrate transporter like domains"/>
    <property type="match status" value="1"/>
</dbReference>
<dbReference type="PROSITE" id="PS50850">
    <property type="entry name" value="MFS"/>
    <property type="match status" value="1"/>
</dbReference>
<feature type="transmembrane region" description="Helical" evidence="4">
    <location>
        <begin position="125"/>
        <end position="147"/>
    </location>
</feature>
<sequence length="220" mass="23676">IVQGTMTETLPAAQRQRFRWRLLRIESWGEVFEPRVLIPAAATLLFLLPGGAIFTVVPDQSRVLGLTGESKGLFYICYTGASLVVRLLAGRASDRYGRIPVLIGSSGGMFIALLLLAFAQSVPVFLAGAVLFGMGTGLNGPTIYAWTVDLSHPAHRGRAVSTMYMALEAGIGIGALMAGWVFANEPARLPFVHLASAGSVLLGLVFLLLIRHRTRLSVER</sequence>
<feature type="domain" description="Major facilitator superfamily (MFS) profile" evidence="5">
    <location>
        <begin position="35"/>
        <end position="220"/>
    </location>
</feature>
<keyword evidence="2 4" id="KW-1133">Transmembrane helix</keyword>
<dbReference type="InterPro" id="IPR036259">
    <property type="entry name" value="MFS_trans_sf"/>
</dbReference>
<evidence type="ECO:0000256" key="3">
    <source>
        <dbReference type="ARBA" id="ARBA00023136"/>
    </source>
</evidence>
<dbReference type="RefSeq" id="WP_147374805.1">
    <property type="nucleotide sequence ID" value="NZ_QYCN01000102.1"/>
</dbReference>
<feature type="transmembrane region" description="Helical" evidence="4">
    <location>
        <begin position="189"/>
        <end position="210"/>
    </location>
</feature>
<protein>
    <submittedName>
        <fullName evidence="6">MFS transporter</fullName>
    </submittedName>
</protein>
<evidence type="ECO:0000313" key="7">
    <source>
        <dbReference type="Proteomes" id="UP000284250"/>
    </source>
</evidence>
<accession>A0A418QHF4</accession>
<gene>
    <name evidence="6" type="ORF">D0T11_21680</name>
</gene>
<dbReference type="GO" id="GO:0022857">
    <property type="term" value="F:transmembrane transporter activity"/>
    <property type="evidence" value="ECO:0007669"/>
    <property type="project" value="InterPro"/>
</dbReference>
<name>A0A418QHF4_9BACT</name>
<feature type="transmembrane region" description="Helical" evidence="4">
    <location>
        <begin position="72"/>
        <end position="89"/>
    </location>
</feature>
<evidence type="ECO:0000259" key="5">
    <source>
        <dbReference type="PROSITE" id="PS50850"/>
    </source>
</evidence>
<evidence type="ECO:0000313" key="6">
    <source>
        <dbReference type="EMBL" id="RIY04489.1"/>
    </source>
</evidence>
<keyword evidence="1 4" id="KW-0812">Transmembrane</keyword>
<feature type="transmembrane region" description="Helical" evidence="4">
    <location>
        <begin position="159"/>
        <end position="183"/>
    </location>
</feature>
<reference evidence="6 7" key="2">
    <citation type="submission" date="2019-01" db="EMBL/GenBank/DDBJ databases">
        <title>Hymenobacter humicola sp. nov., isolated from soils in Antarctica.</title>
        <authorList>
            <person name="Sedlacek I."/>
            <person name="Holochova P."/>
            <person name="Kralova S."/>
            <person name="Pantucek R."/>
            <person name="Stankova E."/>
            <person name="Vrbovska V."/>
            <person name="Kristofova L."/>
            <person name="Svec P."/>
            <person name="Busse H.-J."/>
        </authorList>
    </citation>
    <scope>NUCLEOTIDE SEQUENCE [LARGE SCALE GENOMIC DNA]</scope>
    <source>
        <strain evidence="6 7">CCM 8852</strain>
    </source>
</reference>
<feature type="transmembrane region" description="Helical" evidence="4">
    <location>
        <begin position="101"/>
        <end position="119"/>
    </location>
</feature>
<organism evidence="6 7">
    <name type="scientific">Hymenobacter rubripertinctus</name>
    <dbReference type="NCBI Taxonomy" id="2029981"/>
    <lineage>
        <taxon>Bacteria</taxon>
        <taxon>Pseudomonadati</taxon>
        <taxon>Bacteroidota</taxon>
        <taxon>Cytophagia</taxon>
        <taxon>Cytophagales</taxon>
        <taxon>Hymenobacteraceae</taxon>
        <taxon>Hymenobacter</taxon>
    </lineage>
</organism>
<dbReference type="PANTHER" id="PTHR23531">
    <property type="entry name" value="QUINOLENE RESISTANCE PROTEIN NORA"/>
    <property type="match status" value="1"/>
</dbReference>
<dbReference type="InterPro" id="IPR052714">
    <property type="entry name" value="MFS_Exporter"/>
</dbReference>
<dbReference type="EMBL" id="QYCN01000102">
    <property type="protein sequence ID" value="RIY04489.1"/>
    <property type="molecule type" value="Genomic_DNA"/>
</dbReference>
<proteinExistence type="predicted"/>
<dbReference type="Proteomes" id="UP000284250">
    <property type="component" value="Unassembled WGS sequence"/>
</dbReference>
<dbReference type="OrthoDB" id="9812221at2"/>
<keyword evidence="3 4" id="KW-0472">Membrane</keyword>